<comment type="caution">
    <text evidence="1">The sequence shown here is derived from an EMBL/GenBank/DDBJ whole genome shotgun (WGS) entry which is preliminary data.</text>
</comment>
<sequence>MKKSILNIEGVRKLTREEKQPIKGGTCYMQTWFNYVTGIWEWNCVEVRPVEE</sequence>
<name>A0ABU5ZWU9_9FLAO</name>
<evidence type="ECO:0000313" key="1">
    <source>
        <dbReference type="EMBL" id="MEB3346323.1"/>
    </source>
</evidence>
<evidence type="ECO:0008006" key="3">
    <source>
        <dbReference type="Google" id="ProtNLM"/>
    </source>
</evidence>
<gene>
    <name evidence="1" type="ORF">U6A24_12670</name>
</gene>
<reference evidence="1 2" key="1">
    <citation type="journal article" date="2013" name="Int. J. Syst. Evol. Microbiol.">
        <title>Aquimarina gracilis sp. nov., isolated from the gut microflora of a mussel, Mytilus coruscus, and emended description of Aquimarina spongiae.</title>
        <authorList>
            <person name="Park S.C."/>
            <person name="Choe H.N."/>
            <person name="Baik K.S."/>
            <person name="Seong C.N."/>
        </authorList>
    </citation>
    <scope>NUCLEOTIDE SEQUENCE [LARGE SCALE GENOMIC DNA]</scope>
    <source>
        <strain evidence="1 2">PSC32</strain>
    </source>
</reference>
<dbReference type="EMBL" id="JAYKLX010000005">
    <property type="protein sequence ID" value="MEB3346323.1"/>
    <property type="molecule type" value="Genomic_DNA"/>
</dbReference>
<dbReference type="Proteomes" id="UP001327027">
    <property type="component" value="Unassembled WGS sequence"/>
</dbReference>
<proteinExistence type="predicted"/>
<accession>A0ABU5ZWU9</accession>
<keyword evidence="2" id="KW-1185">Reference proteome</keyword>
<evidence type="ECO:0000313" key="2">
    <source>
        <dbReference type="Proteomes" id="UP001327027"/>
    </source>
</evidence>
<organism evidence="1 2">
    <name type="scientific">Aquimarina gracilis</name>
    <dbReference type="NCBI Taxonomy" id="874422"/>
    <lineage>
        <taxon>Bacteria</taxon>
        <taxon>Pseudomonadati</taxon>
        <taxon>Bacteroidota</taxon>
        <taxon>Flavobacteriia</taxon>
        <taxon>Flavobacteriales</taxon>
        <taxon>Flavobacteriaceae</taxon>
        <taxon>Aquimarina</taxon>
    </lineage>
</organism>
<dbReference type="RefSeq" id="WP_324180347.1">
    <property type="nucleotide sequence ID" value="NZ_BAABAW010000024.1"/>
</dbReference>
<protein>
    <recommendedName>
        <fullName evidence="3">Bacteriocin-like protein</fullName>
    </recommendedName>
</protein>